<dbReference type="Pfam" id="PF20411">
    <property type="entry name" value="DUF6697"/>
    <property type="match status" value="1"/>
</dbReference>
<dbReference type="OrthoDB" id="3176940at2759"/>
<evidence type="ECO:0000259" key="1">
    <source>
        <dbReference type="Pfam" id="PF20411"/>
    </source>
</evidence>
<name>A0A5C3L7L5_COPMA</name>
<sequence length="202" mass="22987">FSVNLEDDILHTVVPRKFISNTYGGSTQTTLPTIGGDHEMRDRFNNFMCLTKDFQPCAPLMPGRVGIWLNGSNNDIHRRGTMRVISRVTKNPSRWVYQGQYRLYLSKPLTKDEWTMQSVAVRNTWAKALSTKPWGCYIRKGIYAQKLLSRKPTNGEVGSITPEQDMTITAEEVALALTRGDESITVFLMKCIGYDEGFQRDI</sequence>
<dbReference type="Proteomes" id="UP000307440">
    <property type="component" value="Unassembled WGS sequence"/>
</dbReference>
<dbReference type="STRING" id="230819.A0A5C3L7L5"/>
<feature type="domain" description="DUF6697" evidence="1">
    <location>
        <begin position="14"/>
        <end position="202"/>
    </location>
</feature>
<evidence type="ECO:0000313" key="3">
    <source>
        <dbReference type="Proteomes" id="UP000307440"/>
    </source>
</evidence>
<dbReference type="AlphaFoldDB" id="A0A5C3L7L5"/>
<accession>A0A5C3L7L5</accession>
<keyword evidence="3" id="KW-1185">Reference proteome</keyword>
<evidence type="ECO:0000313" key="2">
    <source>
        <dbReference type="EMBL" id="TFK24238.1"/>
    </source>
</evidence>
<proteinExistence type="predicted"/>
<feature type="non-terminal residue" evidence="2">
    <location>
        <position position="202"/>
    </location>
</feature>
<organism evidence="2 3">
    <name type="scientific">Coprinopsis marcescibilis</name>
    <name type="common">Agaric fungus</name>
    <name type="synonym">Psathyrella marcescibilis</name>
    <dbReference type="NCBI Taxonomy" id="230819"/>
    <lineage>
        <taxon>Eukaryota</taxon>
        <taxon>Fungi</taxon>
        <taxon>Dikarya</taxon>
        <taxon>Basidiomycota</taxon>
        <taxon>Agaricomycotina</taxon>
        <taxon>Agaricomycetes</taxon>
        <taxon>Agaricomycetidae</taxon>
        <taxon>Agaricales</taxon>
        <taxon>Agaricineae</taxon>
        <taxon>Psathyrellaceae</taxon>
        <taxon>Coprinopsis</taxon>
    </lineage>
</organism>
<reference evidence="2 3" key="1">
    <citation type="journal article" date="2019" name="Nat. Ecol. Evol.">
        <title>Megaphylogeny resolves global patterns of mushroom evolution.</title>
        <authorList>
            <person name="Varga T."/>
            <person name="Krizsan K."/>
            <person name="Foldi C."/>
            <person name="Dima B."/>
            <person name="Sanchez-Garcia M."/>
            <person name="Sanchez-Ramirez S."/>
            <person name="Szollosi G.J."/>
            <person name="Szarkandi J.G."/>
            <person name="Papp V."/>
            <person name="Albert L."/>
            <person name="Andreopoulos W."/>
            <person name="Angelini C."/>
            <person name="Antonin V."/>
            <person name="Barry K.W."/>
            <person name="Bougher N.L."/>
            <person name="Buchanan P."/>
            <person name="Buyck B."/>
            <person name="Bense V."/>
            <person name="Catcheside P."/>
            <person name="Chovatia M."/>
            <person name="Cooper J."/>
            <person name="Damon W."/>
            <person name="Desjardin D."/>
            <person name="Finy P."/>
            <person name="Geml J."/>
            <person name="Haridas S."/>
            <person name="Hughes K."/>
            <person name="Justo A."/>
            <person name="Karasinski D."/>
            <person name="Kautmanova I."/>
            <person name="Kiss B."/>
            <person name="Kocsube S."/>
            <person name="Kotiranta H."/>
            <person name="LaButti K.M."/>
            <person name="Lechner B.E."/>
            <person name="Liimatainen K."/>
            <person name="Lipzen A."/>
            <person name="Lukacs Z."/>
            <person name="Mihaltcheva S."/>
            <person name="Morgado L.N."/>
            <person name="Niskanen T."/>
            <person name="Noordeloos M.E."/>
            <person name="Ohm R.A."/>
            <person name="Ortiz-Santana B."/>
            <person name="Ovrebo C."/>
            <person name="Racz N."/>
            <person name="Riley R."/>
            <person name="Savchenko A."/>
            <person name="Shiryaev A."/>
            <person name="Soop K."/>
            <person name="Spirin V."/>
            <person name="Szebenyi C."/>
            <person name="Tomsovsky M."/>
            <person name="Tulloss R.E."/>
            <person name="Uehling J."/>
            <person name="Grigoriev I.V."/>
            <person name="Vagvolgyi C."/>
            <person name="Papp T."/>
            <person name="Martin F.M."/>
            <person name="Miettinen O."/>
            <person name="Hibbett D.S."/>
            <person name="Nagy L.G."/>
        </authorList>
    </citation>
    <scope>NUCLEOTIDE SEQUENCE [LARGE SCALE GENOMIC DNA]</scope>
    <source>
        <strain evidence="2 3">CBS 121175</strain>
    </source>
</reference>
<gene>
    <name evidence="2" type="ORF">FA15DRAFT_549690</name>
</gene>
<feature type="non-terminal residue" evidence="2">
    <location>
        <position position="1"/>
    </location>
</feature>
<dbReference type="EMBL" id="ML210204">
    <property type="protein sequence ID" value="TFK24238.1"/>
    <property type="molecule type" value="Genomic_DNA"/>
</dbReference>
<dbReference type="InterPro" id="IPR046520">
    <property type="entry name" value="DUF6697"/>
</dbReference>
<protein>
    <recommendedName>
        <fullName evidence="1">DUF6697 domain-containing protein</fullName>
    </recommendedName>
</protein>